<evidence type="ECO:0000313" key="4">
    <source>
        <dbReference type="Proteomes" id="UP000244729"/>
    </source>
</evidence>
<dbReference type="GO" id="GO:0071770">
    <property type="term" value="P:DIM/DIP cell wall layer assembly"/>
    <property type="evidence" value="ECO:0007669"/>
    <property type="project" value="TreeGrafter"/>
</dbReference>
<dbReference type="SUPFAM" id="SSF53335">
    <property type="entry name" value="S-adenosyl-L-methionine-dependent methyltransferases"/>
    <property type="match status" value="1"/>
</dbReference>
<dbReference type="EMBL" id="CP028913">
    <property type="protein sequence ID" value="AWB95920.1"/>
    <property type="molecule type" value="Genomic_DNA"/>
</dbReference>
<evidence type="ECO:0008006" key="5">
    <source>
        <dbReference type="Google" id="ProtNLM"/>
    </source>
</evidence>
<dbReference type="OrthoDB" id="6075445at2"/>
<dbReference type="InterPro" id="IPR029063">
    <property type="entry name" value="SAM-dependent_MTases_sf"/>
</dbReference>
<keyword evidence="1" id="KW-0489">Methyltransferase</keyword>
<evidence type="ECO:0000256" key="2">
    <source>
        <dbReference type="ARBA" id="ARBA00022679"/>
    </source>
</evidence>
<protein>
    <recommendedName>
        <fullName evidence="5">Class I SAM-dependent methyltransferase</fullName>
    </recommendedName>
</protein>
<keyword evidence="4" id="KW-1185">Reference proteome</keyword>
<dbReference type="Gene3D" id="3.40.50.150">
    <property type="entry name" value="Vaccinia Virus protein VP39"/>
    <property type="match status" value="1"/>
</dbReference>
<dbReference type="KEGG" id="agm:DCE93_09795"/>
<gene>
    <name evidence="3" type="ORF">DCE93_09795</name>
</gene>
<evidence type="ECO:0000256" key="1">
    <source>
        <dbReference type="ARBA" id="ARBA00022603"/>
    </source>
</evidence>
<keyword evidence="2" id="KW-0808">Transferase</keyword>
<reference evidence="3 4" key="1">
    <citation type="submission" date="2018-04" db="EMBL/GenBank/DDBJ databases">
        <authorList>
            <person name="Li J."/>
        </authorList>
    </citation>
    <scope>NUCLEOTIDE SEQUENCE [LARGE SCALE GENOMIC DNA]</scope>
    <source>
        <strain evidence="4">30A</strain>
    </source>
</reference>
<dbReference type="GO" id="GO:0032259">
    <property type="term" value="P:methylation"/>
    <property type="evidence" value="ECO:0007669"/>
    <property type="project" value="UniProtKB-KW"/>
</dbReference>
<sequence length="310" mass="34984">MTTRDDEAAHRCAVTPTPLWLSSASYWQPAHIVTSAWLEHAPFAFWLVDVIRPHRIVELGTHYGFSFFVFAEAVRRLGLDTEVIALDTWRGDDHAGFYGDEVYGSVKHVAEAEYGDSARLLRGYFSESRDRVADDSVDLLHIDGRHGYEDVKADFESWAGTVRSGGIVLFHDIAEHDRDFGVWRLWEELSSAHPSFTFTHNHGLGVLSLGPITHQALRSIFDADDDETARIRATYERLGTRVTRQAELEAMPAEISSLHDVVGSLVGEISHLTSVVEQRDQVIEEYRRSTSWRLTQPLRALGGVLGRRSR</sequence>
<dbReference type="AlphaFoldDB" id="A0A2S0WXB5"/>
<dbReference type="GO" id="GO:0008168">
    <property type="term" value="F:methyltransferase activity"/>
    <property type="evidence" value="ECO:0007669"/>
    <property type="project" value="UniProtKB-KW"/>
</dbReference>
<proteinExistence type="predicted"/>
<dbReference type="PANTHER" id="PTHR40048">
    <property type="entry name" value="RHAMNOSYL O-METHYLTRANSFERASE"/>
    <property type="match status" value="1"/>
</dbReference>
<name>A0A2S0WXB5_9MICO</name>
<accession>A0A2S0WXB5</accession>
<evidence type="ECO:0000313" key="3">
    <source>
        <dbReference type="EMBL" id="AWB95920.1"/>
    </source>
</evidence>
<dbReference type="RefSeq" id="WP_108595727.1">
    <property type="nucleotide sequence ID" value="NZ_CP028913.1"/>
</dbReference>
<dbReference type="GO" id="GO:0005886">
    <property type="term" value="C:plasma membrane"/>
    <property type="evidence" value="ECO:0007669"/>
    <property type="project" value="TreeGrafter"/>
</dbReference>
<organism evidence="3 4">
    <name type="scientific">Agromyces badenianii</name>
    <dbReference type="NCBI Taxonomy" id="2080742"/>
    <lineage>
        <taxon>Bacteria</taxon>
        <taxon>Bacillati</taxon>
        <taxon>Actinomycetota</taxon>
        <taxon>Actinomycetes</taxon>
        <taxon>Micrococcales</taxon>
        <taxon>Microbacteriaceae</taxon>
        <taxon>Agromyces</taxon>
    </lineage>
</organism>
<dbReference type="PANTHER" id="PTHR40048:SF1">
    <property type="entry name" value="RHAMNOSYL O-METHYLTRANSFERASE"/>
    <property type="match status" value="1"/>
</dbReference>
<dbReference type="Proteomes" id="UP000244729">
    <property type="component" value="Chromosome"/>
</dbReference>
<dbReference type="Pfam" id="PF13578">
    <property type="entry name" value="Methyltransf_24"/>
    <property type="match status" value="1"/>
</dbReference>